<dbReference type="GO" id="GO:0003697">
    <property type="term" value="F:single-stranded DNA binding"/>
    <property type="evidence" value="ECO:0007669"/>
    <property type="project" value="InterPro"/>
</dbReference>
<dbReference type="EMBL" id="UOEK01000166">
    <property type="protein sequence ID" value="VAV99580.1"/>
    <property type="molecule type" value="Genomic_DNA"/>
</dbReference>
<dbReference type="SUPFAM" id="SSF50249">
    <property type="entry name" value="Nucleic acid-binding proteins"/>
    <property type="match status" value="1"/>
</dbReference>
<dbReference type="PIRSF" id="PIRSF002070">
    <property type="entry name" value="SSB"/>
    <property type="match status" value="1"/>
</dbReference>
<organism evidence="2">
    <name type="scientific">hydrothermal vent metagenome</name>
    <dbReference type="NCBI Taxonomy" id="652676"/>
    <lineage>
        <taxon>unclassified sequences</taxon>
        <taxon>metagenomes</taxon>
        <taxon>ecological metagenomes</taxon>
    </lineage>
</organism>
<dbReference type="InterPro" id="IPR000424">
    <property type="entry name" value="Primosome_PriB/ssb"/>
</dbReference>
<keyword evidence="1" id="KW-0238">DNA-binding</keyword>
<evidence type="ECO:0008006" key="3">
    <source>
        <dbReference type="Google" id="ProtNLM"/>
    </source>
</evidence>
<dbReference type="CDD" id="cd04496">
    <property type="entry name" value="SSB_OBF"/>
    <property type="match status" value="1"/>
</dbReference>
<name>A0A3B0S114_9ZZZZ</name>
<gene>
    <name evidence="2" type="ORF">MNBD_ACTINO02-70</name>
</gene>
<dbReference type="PROSITE" id="PS50935">
    <property type="entry name" value="SSB"/>
    <property type="match status" value="1"/>
</dbReference>
<dbReference type="InterPro" id="IPR012340">
    <property type="entry name" value="NA-bd_OB-fold"/>
</dbReference>
<sequence length="109" mass="11572">MDMNVVVLAGKLASDPEIQSFASGATLVRYLVTVRSESPARRLDVLPVTLWGPDLEAVAQQSSGTPVIVAGSVQRRFWQSTGAGRSRVEVVAHEVEIDDLSGAAVPATR</sequence>
<accession>A0A3B0S114</accession>
<proteinExistence type="predicted"/>
<dbReference type="GO" id="GO:0006260">
    <property type="term" value="P:DNA replication"/>
    <property type="evidence" value="ECO:0007669"/>
    <property type="project" value="InterPro"/>
</dbReference>
<dbReference type="InterPro" id="IPR011344">
    <property type="entry name" value="ssDNA-bd"/>
</dbReference>
<protein>
    <recommendedName>
        <fullName evidence="3">Single-stranded DNA-binding protein</fullName>
    </recommendedName>
</protein>
<evidence type="ECO:0000256" key="1">
    <source>
        <dbReference type="ARBA" id="ARBA00023125"/>
    </source>
</evidence>
<dbReference type="Pfam" id="PF00436">
    <property type="entry name" value="SSB"/>
    <property type="match status" value="1"/>
</dbReference>
<reference evidence="2" key="1">
    <citation type="submission" date="2018-06" db="EMBL/GenBank/DDBJ databases">
        <authorList>
            <person name="Zhirakovskaya E."/>
        </authorList>
    </citation>
    <scope>NUCLEOTIDE SEQUENCE</scope>
</reference>
<dbReference type="Gene3D" id="2.40.50.140">
    <property type="entry name" value="Nucleic acid-binding proteins"/>
    <property type="match status" value="1"/>
</dbReference>
<dbReference type="AlphaFoldDB" id="A0A3B0S114"/>
<evidence type="ECO:0000313" key="2">
    <source>
        <dbReference type="EMBL" id="VAV99580.1"/>
    </source>
</evidence>